<dbReference type="InterPro" id="IPR034660">
    <property type="entry name" value="DinB/YfiT-like"/>
</dbReference>
<proteinExistence type="predicted"/>
<sequence>MEFDLEKTISILSQTPSTLAAMLNELPDEWLQKNEGGDSWCPINVISHLIHGEKTDWIERVKIILSDEKEKNFKTFDRAASIQSNGDKSIKELIAEFNYQRNQSLDYIKSLHLSDKDFLKTGVHPEFGEVTLKQLLATWAVHDLGHIAQISRVMAKQYTHEVGPWINYLSILTR</sequence>
<dbReference type="PATRIC" id="fig|1566026.4.peg.2965"/>
<evidence type="ECO:0000313" key="3">
    <source>
        <dbReference type="Proteomes" id="UP000036908"/>
    </source>
</evidence>
<dbReference type="AlphaFoldDB" id="A0A0L8AMB8"/>
<dbReference type="InterPro" id="IPR024775">
    <property type="entry name" value="DinB-like"/>
</dbReference>
<keyword evidence="3" id="KW-1185">Reference proteome</keyword>
<gene>
    <name evidence="2" type="ORF">OB69_05695</name>
</gene>
<feature type="domain" description="DinB-like" evidence="1">
    <location>
        <begin position="12"/>
        <end position="150"/>
    </location>
</feature>
<dbReference type="SUPFAM" id="SSF109854">
    <property type="entry name" value="DinB/YfiT-like putative metalloenzymes"/>
    <property type="match status" value="1"/>
</dbReference>
<dbReference type="RefSeq" id="WP_053222743.1">
    <property type="nucleotide sequence ID" value="NZ_JSVA01000007.1"/>
</dbReference>
<protein>
    <recommendedName>
        <fullName evidence="1">DinB-like domain-containing protein</fullName>
    </recommendedName>
</protein>
<comment type="caution">
    <text evidence="2">The sequence shown here is derived from an EMBL/GenBank/DDBJ whole genome shotgun (WGS) entry which is preliminary data.</text>
</comment>
<evidence type="ECO:0000313" key="2">
    <source>
        <dbReference type="EMBL" id="KOF03391.1"/>
    </source>
</evidence>
<dbReference type="Gene3D" id="1.20.120.450">
    <property type="entry name" value="dinb family like domain"/>
    <property type="match status" value="1"/>
</dbReference>
<dbReference type="Pfam" id="PF12867">
    <property type="entry name" value="DinB_2"/>
    <property type="match status" value="1"/>
</dbReference>
<dbReference type="Proteomes" id="UP000036908">
    <property type="component" value="Unassembled WGS sequence"/>
</dbReference>
<name>A0A0L8AMB8_9BACT</name>
<accession>A0A0L8AMB8</accession>
<evidence type="ECO:0000259" key="1">
    <source>
        <dbReference type="Pfam" id="PF12867"/>
    </source>
</evidence>
<reference evidence="3" key="1">
    <citation type="submission" date="2014-11" db="EMBL/GenBank/DDBJ databases">
        <title>Genome sequencing of Roseivirga sp. D-25.</title>
        <authorList>
            <person name="Selvaratnam C."/>
            <person name="Thevarajoo S."/>
            <person name="Goh K.M."/>
            <person name="Eee R."/>
            <person name="Chan K.-G."/>
            <person name="Chong C.S."/>
        </authorList>
    </citation>
    <scope>NUCLEOTIDE SEQUENCE [LARGE SCALE GENOMIC DNA]</scope>
    <source>
        <strain evidence="3">D-25</strain>
    </source>
</reference>
<organism evidence="2 3">
    <name type="scientific">Roseivirga seohaensis subsp. aquiponti</name>
    <dbReference type="NCBI Taxonomy" id="1566026"/>
    <lineage>
        <taxon>Bacteria</taxon>
        <taxon>Pseudomonadati</taxon>
        <taxon>Bacteroidota</taxon>
        <taxon>Cytophagia</taxon>
        <taxon>Cytophagales</taxon>
        <taxon>Roseivirgaceae</taxon>
        <taxon>Roseivirga</taxon>
    </lineage>
</organism>
<dbReference type="EMBL" id="JSVA01000007">
    <property type="protein sequence ID" value="KOF03391.1"/>
    <property type="molecule type" value="Genomic_DNA"/>
</dbReference>
<dbReference type="OrthoDB" id="1434917at2"/>